<dbReference type="AlphaFoldDB" id="A0A0W0XRU2"/>
<dbReference type="Proteomes" id="UP000054618">
    <property type="component" value="Unassembled WGS sequence"/>
</dbReference>
<gene>
    <name evidence="1" type="ORF">Lqui_2411</name>
</gene>
<keyword evidence="1" id="KW-0238">DNA-binding</keyword>
<protein>
    <submittedName>
        <fullName evidence="1">Putative DNA-binding transcriptional regulator</fullName>
    </submittedName>
</protein>
<dbReference type="PATRIC" id="fig|45073.5.peg.2548"/>
<evidence type="ECO:0000313" key="1">
    <source>
        <dbReference type="EMBL" id="KTD47485.1"/>
    </source>
</evidence>
<reference evidence="1 2" key="1">
    <citation type="submission" date="2015-11" db="EMBL/GenBank/DDBJ databases">
        <title>Genomic analysis of 38 Legionella species identifies large and diverse effector repertoires.</title>
        <authorList>
            <person name="Burstein D."/>
            <person name="Amaro F."/>
            <person name="Zusman T."/>
            <person name="Lifshitz Z."/>
            <person name="Cohen O."/>
            <person name="Gilbert J.A."/>
            <person name="Pupko T."/>
            <person name="Shuman H.A."/>
            <person name="Segal G."/>
        </authorList>
    </citation>
    <scope>NUCLEOTIDE SEQUENCE [LARGE SCALE GENOMIC DNA]</scope>
    <source>
        <strain evidence="1 2">CDC#1442-AUS-E</strain>
    </source>
</reference>
<comment type="caution">
    <text evidence="1">The sequence shown here is derived from an EMBL/GenBank/DDBJ whole genome shotgun (WGS) entry which is preliminary data.</text>
</comment>
<dbReference type="STRING" id="45073.Lqui_2411"/>
<keyword evidence="2" id="KW-1185">Reference proteome</keyword>
<name>A0A0W0XRU2_9GAMM</name>
<dbReference type="GO" id="GO:0003677">
    <property type="term" value="F:DNA binding"/>
    <property type="evidence" value="ECO:0007669"/>
    <property type="project" value="UniProtKB-KW"/>
</dbReference>
<dbReference type="SUPFAM" id="SSF47413">
    <property type="entry name" value="lambda repressor-like DNA-binding domains"/>
    <property type="match status" value="1"/>
</dbReference>
<dbReference type="InterPro" id="IPR010982">
    <property type="entry name" value="Lambda_DNA-bd_dom_sf"/>
</dbReference>
<accession>A0A0W0XRU2</accession>
<dbReference type="EMBL" id="LNYS01000020">
    <property type="protein sequence ID" value="KTD47485.1"/>
    <property type="molecule type" value="Genomic_DNA"/>
</dbReference>
<evidence type="ECO:0000313" key="2">
    <source>
        <dbReference type="Proteomes" id="UP000054618"/>
    </source>
</evidence>
<dbReference type="Gene3D" id="1.10.260.40">
    <property type="entry name" value="lambda repressor-like DNA-binding domains"/>
    <property type="match status" value="1"/>
</dbReference>
<sequence>MIDMSTSEIANIVRYCRKQSGLSQQAQALLAGAGKTVIFDIEKGKETVQLNIVKQCSTF</sequence>
<organism evidence="1 2">
    <name type="scientific">Legionella quinlivanii</name>
    <dbReference type="NCBI Taxonomy" id="45073"/>
    <lineage>
        <taxon>Bacteria</taxon>
        <taxon>Pseudomonadati</taxon>
        <taxon>Pseudomonadota</taxon>
        <taxon>Gammaproteobacteria</taxon>
        <taxon>Legionellales</taxon>
        <taxon>Legionellaceae</taxon>
        <taxon>Legionella</taxon>
    </lineage>
</organism>
<proteinExistence type="predicted"/>